<dbReference type="RefSeq" id="XP_020069179.1">
    <property type="nucleotide sequence ID" value="XM_020215519.1"/>
</dbReference>
<protein>
    <recommendedName>
        <fullName evidence="10">Trafficking protein particle complex subunit 10</fullName>
    </recommendedName>
</protein>
<keyword evidence="3" id="KW-0333">Golgi apparatus</keyword>
<dbReference type="PANTHER" id="PTHR13251:SF3">
    <property type="entry name" value="TRAFFICKING PROTEIN PARTICLE COMPLEX SUBUNIT 10"/>
    <property type="match status" value="1"/>
</dbReference>
<dbReference type="Pfam" id="PF23273">
    <property type="entry name" value="DUF7076"/>
    <property type="match status" value="1"/>
</dbReference>
<keyword evidence="9" id="KW-1185">Reference proteome</keyword>
<comment type="subcellular location">
    <subcellularLocation>
        <location evidence="1">Golgi apparatus</location>
    </subcellularLocation>
</comment>
<dbReference type="PANTHER" id="PTHR13251">
    <property type="entry name" value="EPILEPSY HOLOPROSENCEPHALY CANDIDATE 1/TMEM1"/>
    <property type="match status" value="1"/>
</dbReference>
<dbReference type="InterPro" id="IPR055504">
    <property type="entry name" value="DUF7076"/>
</dbReference>
<dbReference type="OMA" id="YEIHANP"/>
<dbReference type="InterPro" id="IPR056916">
    <property type="entry name" value="NTS_TR130"/>
</dbReference>
<dbReference type="OrthoDB" id="10256906at2759"/>
<feature type="domain" description="TRAPPC10/Trs130 C-terminal" evidence="4">
    <location>
        <begin position="1001"/>
        <end position="1148"/>
    </location>
</feature>
<proteinExistence type="predicted"/>
<dbReference type="EMBL" id="KV453936">
    <property type="protein sequence ID" value="ODV72140.1"/>
    <property type="molecule type" value="Genomic_DNA"/>
</dbReference>
<feature type="domain" description="TRAPPC10/Trs130 N-terminal" evidence="5">
    <location>
        <begin position="11"/>
        <end position="294"/>
    </location>
</feature>
<evidence type="ECO:0000256" key="3">
    <source>
        <dbReference type="ARBA" id="ARBA00023034"/>
    </source>
</evidence>
<evidence type="ECO:0000256" key="2">
    <source>
        <dbReference type="ARBA" id="ARBA00022448"/>
    </source>
</evidence>
<accession>A0A1E4RY41</accession>
<dbReference type="Pfam" id="PF12584">
    <property type="entry name" value="TRAPPC10"/>
    <property type="match status" value="1"/>
</dbReference>
<dbReference type="Proteomes" id="UP000094389">
    <property type="component" value="Unassembled WGS sequence"/>
</dbReference>
<feature type="domain" description="DUF7076" evidence="6">
    <location>
        <begin position="570"/>
        <end position="655"/>
    </location>
</feature>
<evidence type="ECO:0000313" key="9">
    <source>
        <dbReference type="Proteomes" id="UP000094389"/>
    </source>
</evidence>
<dbReference type="AlphaFoldDB" id="A0A1E4RY41"/>
<evidence type="ECO:0000259" key="6">
    <source>
        <dbReference type="Pfam" id="PF23273"/>
    </source>
</evidence>
<evidence type="ECO:0000259" key="4">
    <source>
        <dbReference type="Pfam" id="PF12584"/>
    </source>
</evidence>
<dbReference type="InterPro" id="IPR056913">
    <property type="entry name" value="TRAPPC10/Trs130_N"/>
</dbReference>
<dbReference type="GO" id="GO:1990071">
    <property type="term" value="C:TRAPPII protein complex"/>
    <property type="evidence" value="ECO:0007669"/>
    <property type="project" value="InterPro"/>
</dbReference>
<dbReference type="GO" id="GO:0034498">
    <property type="term" value="P:early endosome to Golgi transport"/>
    <property type="evidence" value="ECO:0007669"/>
    <property type="project" value="TreeGrafter"/>
</dbReference>
<name>A0A1E4RY41_CYBJN</name>
<dbReference type="Pfam" id="PF23036">
    <property type="entry name" value="TRAPPC10_1st"/>
    <property type="match status" value="1"/>
</dbReference>
<dbReference type="GO" id="GO:0005829">
    <property type="term" value="C:cytosol"/>
    <property type="evidence" value="ECO:0007669"/>
    <property type="project" value="GOC"/>
</dbReference>
<evidence type="ECO:0000256" key="1">
    <source>
        <dbReference type="ARBA" id="ARBA00004555"/>
    </source>
</evidence>
<evidence type="ECO:0000259" key="5">
    <source>
        <dbReference type="Pfam" id="PF23036"/>
    </source>
</evidence>
<dbReference type="STRING" id="983966.A0A1E4RY41"/>
<sequence>MTGAAVRVGFYDPFTVYTGAFKEQLESTHLTNLHWRAASNDLLKSIAELPVSFVEETPKSFDNSISGPLVLDTDESIELQVLNLTSIPYVRLIFVTAEDTESYRSKVRPLIQEWKKSCVEKAHGPVDWYVVYVGDESKAASKLYDKLKTDFETETDKRCYRLKVNSNELELQTMISHKLKESILAIFTTRLQLLNAALQKIKSSDLKNEFKSFVVVKEAIASQFLAMNLYEEALEQYDLLMSSLDEYQEEVYGPQTWEFKYLNTVENCMKKDVLFEPNGADVSLFELKSFIFTRIFKAFEALADTSPSLSLASIHIAELLRRLQTFLADCAKDFENGENLFQVQEWEYKIIEEVMSLDMCSKLLLNDDPDTDTSPFTERSGETLLLQRSLLLKLGQAYDYYINGVLTDITLSGPHDSTTLSYLPLKPIFESKKEFQEQFVKFTEAAIKYFNMCDRPRSVDTLSIDIALLDYQNEEYEKAAVVLSTCPEFYGGQGWKLISITLLEAYIGCLEKIDESCELFSVEGQPSREDQLLQSFINVLKLAKENKFAFAKGLISKAVNYIVSSTKHRPLDLNDFFPLEASSYVRPSKSDTYELSVTITNPYPVAIPLTSLQLDVENMEGDFVRFNRDRIVLETGVNNLKLSSSVIQSGTFTLSLFRANMGFCELSHIFQKIEKAEVYIIETTDMFSLAIENSSEVDLGSRPVSVILKTNETIDNIRLRVYRSSEAFEIHENCKIKRSSGSYIDEFEMEENCLVIPRLEGPEEYEIIIPYSTIISPKDTVIELYASASYEAQGEKRGFKTKDFIETALSIGVSVQDIFKINCLYCKFSIGTSIPEHPLRIISANLEPNERYSVSSPLSPGPLVAFGEQPVNYFCQIRENEDNTTESSRYLKLKVHYRELKSEAKQFWKYHLFKELRKCSLDQYLPLLLKCSETLDVDYNEFIYNKVLCTNTPNDYHQRYFKAIPPEDRLKVFEIFSTNLNSKIKVENDFHYKENQLVINVLIPVSEVVHNVEIKLHDDTNCVVIGQTLSASLRVTSVVKANDKKLESNGKKRVQFHGEQFALNKFSVELANAQDNWLVNGKTRFVIELDKSSKGVYEFPEVNITLIPLKVGRLPLPRVKVEGINSSNKSEALMEVDYKNESETIYVISENDV</sequence>
<dbReference type="InterPro" id="IPR022233">
    <property type="entry name" value="TRAPPC10/Trs130_C"/>
</dbReference>
<dbReference type="InterPro" id="IPR045126">
    <property type="entry name" value="TRAPPC10/Trs130"/>
</dbReference>
<dbReference type="GO" id="GO:0006891">
    <property type="term" value="P:intra-Golgi vesicle-mediated transport"/>
    <property type="evidence" value="ECO:0007669"/>
    <property type="project" value="TreeGrafter"/>
</dbReference>
<reference evidence="8 9" key="1">
    <citation type="journal article" date="2016" name="Proc. Natl. Acad. Sci. U.S.A.">
        <title>Comparative genomics of biotechnologically important yeasts.</title>
        <authorList>
            <person name="Riley R."/>
            <person name="Haridas S."/>
            <person name="Wolfe K.H."/>
            <person name="Lopes M.R."/>
            <person name="Hittinger C.T."/>
            <person name="Goeker M."/>
            <person name="Salamov A.A."/>
            <person name="Wisecaver J.H."/>
            <person name="Long T.M."/>
            <person name="Calvey C.H."/>
            <person name="Aerts A.L."/>
            <person name="Barry K.W."/>
            <person name="Choi C."/>
            <person name="Clum A."/>
            <person name="Coughlan A.Y."/>
            <person name="Deshpande S."/>
            <person name="Douglass A.P."/>
            <person name="Hanson S.J."/>
            <person name="Klenk H.-P."/>
            <person name="LaButti K.M."/>
            <person name="Lapidus A."/>
            <person name="Lindquist E.A."/>
            <person name="Lipzen A.M."/>
            <person name="Meier-Kolthoff J.P."/>
            <person name="Ohm R.A."/>
            <person name="Otillar R.P."/>
            <person name="Pangilinan J.L."/>
            <person name="Peng Y."/>
            <person name="Rokas A."/>
            <person name="Rosa C.A."/>
            <person name="Scheuner C."/>
            <person name="Sibirny A.A."/>
            <person name="Slot J.C."/>
            <person name="Stielow J.B."/>
            <person name="Sun H."/>
            <person name="Kurtzman C.P."/>
            <person name="Blackwell M."/>
            <person name="Grigoriev I.V."/>
            <person name="Jeffries T.W."/>
        </authorList>
    </citation>
    <scope>NUCLEOTIDE SEQUENCE [LARGE SCALE GENOMIC DNA]</scope>
    <source>
        <strain evidence="9">ATCC 18201 / CBS 1600 / BCRC 20928 / JCM 3617 / NBRC 0987 / NRRL Y-1542</strain>
    </source>
</reference>
<evidence type="ECO:0000313" key="8">
    <source>
        <dbReference type="EMBL" id="ODV72140.1"/>
    </source>
</evidence>
<feature type="domain" description="Trs130 NTS" evidence="7">
    <location>
        <begin position="319"/>
        <end position="547"/>
    </location>
</feature>
<dbReference type="GeneID" id="30989915"/>
<keyword evidence="2" id="KW-0813">Transport</keyword>
<evidence type="ECO:0008006" key="10">
    <source>
        <dbReference type="Google" id="ProtNLM"/>
    </source>
</evidence>
<gene>
    <name evidence="8" type="ORF">CYBJADRAFT_168815</name>
</gene>
<dbReference type="Pfam" id="PF24967">
    <property type="entry name" value="NTS_TR130"/>
    <property type="match status" value="1"/>
</dbReference>
<organism evidence="8 9">
    <name type="scientific">Cyberlindnera jadinii (strain ATCC 18201 / CBS 1600 / BCRC 20928 / JCM 3617 / NBRC 0987 / NRRL Y-1542)</name>
    <name type="common">Torula yeast</name>
    <name type="synonym">Candida utilis</name>
    <dbReference type="NCBI Taxonomy" id="983966"/>
    <lineage>
        <taxon>Eukaryota</taxon>
        <taxon>Fungi</taxon>
        <taxon>Dikarya</taxon>
        <taxon>Ascomycota</taxon>
        <taxon>Saccharomycotina</taxon>
        <taxon>Saccharomycetes</taxon>
        <taxon>Phaffomycetales</taxon>
        <taxon>Phaffomycetaceae</taxon>
        <taxon>Cyberlindnera</taxon>
    </lineage>
</organism>
<evidence type="ECO:0000259" key="7">
    <source>
        <dbReference type="Pfam" id="PF24967"/>
    </source>
</evidence>